<dbReference type="AlphaFoldDB" id="A0A9P4I1C4"/>
<evidence type="ECO:0000313" key="3">
    <source>
        <dbReference type="Proteomes" id="UP000799776"/>
    </source>
</evidence>
<comment type="caution">
    <text evidence="2">The sequence shown here is derived from an EMBL/GenBank/DDBJ whole genome shotgun (WGS) entry which is preliminary data.</text>
</comment>
<keyword evidence="3" id="KW-1185">Reference proteome</keyword>
<dbReference type="EMBL" id="ML978711">
    <property type="protein sequence ID" value="KAF2091694.1"/>
    <property type="molecule type" value="Genomic_DNA"/>
</dbReference>
<organism evidence="2 3">
    <name type="scientific">Saccharata proteae CBS 121410</name>
    <dbReference type="NCBI Taxonomy" id="1314787"/>
    <lineage>
        <taxon>Eukaryota</taxon>
        <taxon>Fungi</taxon>
        <taxon>Dikarya</taxon>
        <taxon>Ascomycota</taxon>
        <taxon>Pezizomycotina</taxon>
        <taxon>Dothideomycetes</taxon>
        <taxon>Dothideomycetes incertae sedis</taxon>
        <taxon>Botryosphaeriales</taxon>
        <taxon>Saccharataceae</taxon>
        <taxon>Saccharata</taxon>
    </lineage>
</organism>
<evidence type="ECO:0000256" key="1">
    <source>
        <dbReference type="SAM" id="MobiDB-lite"/>
    </source>
</evidence>
<reference evidence="2" key="1">
    <citation type="journal article" date="2020" name="Stud. Mycol.">
        <title>101 Dothideomycetes genomes: a test case for predicting lifestyles and emergence of pathogens.</title>
        <authorList>
            <person name="Haridas S."/>
            <person name="Albert R."/>
            <person name="Binder M."/>
            <person name="Bloem J."/>
            <person name="Labutti K."/>
            <person name="Salamov A."/>
            <person name="Andreopoulos B."/>
            <person name="Baker S."/>
            <person name="Barry K."/>
            <person name="Bills G."/>
            <person name="Bluhm B."/>
            <person name="Cannon C."/>
            <person name="Castanera R."/>
            <person name="Culley D."/>
            <person name="Daum C."/>
            <person name="Ezra D."/>
            <person name="Gonzalez J."/>
            <person name="Henrissat B."/>
            <person name="Kuo A."/>
            <person name="Liang C."/>
            <person name="Lipzen A."/>
            <person name="Lutzoni F."/>
            <person name="Magnuson J."/>
            <person name="Mondo S."/>
            <person name="Nolan M."/>
            <person name="Ohm R."/>
            <person name="Pangilinan J."/>
            <person name="Park H.-J."/>
            <person name="Ramirez L."/>
            <person name="Alfaro M."/>
            <person name="Sun H."/>
            <person name="Tritt A."/>
            <person name="Yoshinaga Y."/>
            <person name="Zwiers L.-H."/>
            <person name="Turgeon B."/>
            <person name="Goodwin S."/>
            <person name="Spatafora J."/>
            <person name="Crous P."/>
            <person name="Grigoriev I."/>
        </authorList>
    </citation>
    <scope>NUCLEOTIDE SEQUENCE</scope>
    <source>
        <strain evidence="2">CBS 121410</strain>
    </source>
</reference>
<evidence type="ECO:0000313" key="2">
    <source>
        <dbReference type="EMBL" id="KAF2091694.1"/>
    </source>
</evidence>
<feature type="region of interest" description="Disordered" evidence="1">
    <location>
        <begin position="371"/>
        <end position="406"/>
    </location>
</feature>
<name>A0A9P4I1C4_9PEZI</name>
<sequence length="406" mass="46005">MAEPPGPALPRRSGIFGGTMARTATPAAPSSYIHTSFNLTSPGAALQRARSLFDDAMTSADNPTASHTRIPRGIDFANLPRVRSTAKAPTPFSFEGLPLELRQNILREAADECRLSTGALIKLKALANNCGGQSWRSQLRTLDFHKLDKRELCRFMQLLHISKTTADTMPWVLEHWIGAKTGDPELMDILQFEDFVTNAEDHRDVSSIRVNIFEPRLRCRVPQRLYDFAPQLSLSQQLAGMRMRCPTYCRGACQKLYIKSKQGYNVLENGAGDGVAEQALAQGFSKWWGNAMAKLPPWIRFLEINMDMPIADERSVADKLQLYAWHRTRKRCYIKVLARFADCHYWMVLRPGDPKRMTEREFYEVRYPKTPALAPAPDPPASNHTAPASNRYNLRSRRRDRSGNRI</sequence>
<dbReference type="Proteomes" id="UP000799776">
    <property type="component" value="Unassembled WGS sequence"/>
</dbReference>
<gene>
    <name evidence="2" type="ORF">K490DRAFT_52884</name>
</gene>
<proteinExistence type="predicted"/>
<accession>A0A9P4I1C4</accession>
<protein>
    <submittedName>
        <fullName evidence="2">Uncharacterized protein</fullName>
    </submittedName>
</protein>